<name>A0A3N2GQD7_9PSEU</name>
<dbReference type="GO" id="GO:0004497">
    <property type="term" value="F:monooxygenase activity"/>
    <property type="evidence" value="ECO:0007669"/>
    <property type="project" value="UniProtKB-ARBA"/>
</dbReference>
<dbReference type="PANTHER" id="PTHR21496:SF23">
    <property type="entry name" value="3-PHENYLPROPIONATE_CINNAMIC ACID DIOXYGENASE FERREDOXIN SUBUNIT"/>
    <property type="match status" value="1"/>
</dbReference>
<reference evidence="6 7" key="1">
    <citation type="submission" date="2018-11" db="EMBL/GenBank/DDBJ databases">
        <title>Sequencing the genomes of 1000 actinobacteria strains.</title>
        <authorList>
            <person name="Klenk H.-P."/>
        </authorList>
    </citation>
    <scope>NUCLEOTIDE SEQUENCE [LARGE SCALE GENOMIC DNA]</scope>
    <source>
        <strain evidence="6 7">DSM 44348</strain>
    </source>
</reference>
<dbReference type="GO" id="GO:0016705">
    <property type="term" value="F:oxidoreductase activity, acting on paired donors, with incorporation or reduction of molecular oxygen"/>
    <property type="evidence" value="ECO:0007669"/>
    <property type="project" value="UniProtKB-ARBA"/>
</dbReference>
<organism evidence="6 7">
    <name type="scientific">Amycolatopsis thermoflava</name>
    <dbReference type="NCBI Taxonomy" id="84480"/>
    <lineage>
        <taxon>Bacteria</taxon>
        <taxon>Bacillati</taxon>
        <taxon>Actinomycetota</taxon>
        <taxon>Actinomycetes</taxon>
        <taxon>Pseudonocardiales</taxon>
        <taxon>Pseudonocardiaceae</taxon>
        <taxon>Amycolatopsis</taxon>
        <taxon>Amycolatopsis methanolica group</taxon>
    </lineage>
</organism>
<dbReference type="SUPFAM" id="SSF50022">
    <property type="entry name" value="ISP domain"/>
    <property type="match status" value="1"/>
</dbReference>
<sequence>MTTARMHDVCATDDIAPGSMRLVQVGSTPVLLLRGTNGEFRALRNSCAHMGAALSEGRFQTKMDSDGNGSYQVSDHDEVIRCPWHGYEFDIDSGQCAGDGRVRVKAYQVTTEGGRVLIGR</sequence>
<evidence type="ECO:0000256" key="2">
    <source>
        <dbReference type="ARBA" id="ARBA00022723"/>
    </source>
</evidence>
<dbReference type="Proteomes" id="UP000274843">
    <property type="component" value="Unassembled WGS sequence"/>
</dbReference>
<dbReference type="InterPro" id="IPR017941">
    <property type="entry name" value="Rieske_2Fe-2S"/>
</dbReference>
<protein>
    <submittedName>
        <fullName evidence="6">Nitrite reductase/ring-hydroxylating ferredoxin subunit</fullName>
    </submittedName>
</protein>
<gene>
    <name evidence="6" type="ORF">EDD35_0715</name>
</gene>
<keyword evidence="3" id="KW-0408">Iron</keyword>
<keyword evidence="7" id="KW-1185">Reference proteome</keyword>
<keyword evidence="2" id="KW-0479">Metal-binding</keyword>
<dbReference type="PROSITE" id="PS51296">
    <property type="entry name" value="RIESKE"/>
    <property type="match status" value="1"/>
</dbReference>
<accession>A0A3N2GQD7</accession>
<dbReference type="CDD" id="cd03467">
    <property type="entry name" value="Rieske"/>
    <property type="match status" value="1"/>
</dbReference>
<evidence type="ECO:0000256" key="1">
    <source>
        <dbReference type="ARBA" id="ARBA00022714"/>
    </source>
</evidence>
<dbReference type="Pfam" id="PF00355">
    <property type="entry name" value="Rieske"/>
    <property type="match status" value="1"/>
</dbReference>
<dbReference type="Gene3D" id="2.102.10.10">
    <property type="entry name" value="Rieske [2Fe-2S] iron-sulphur domain"/>
    <property type="match status" value="1"/>
</dbReference>
<dbReference type="AlphaFoldDB" id="A0A3N2GQD7"/>
<dbReference type="GO" id="GO:0046872">
    <property type="term" value="F:metal ion binding"/>
    <property type="evidence" value="ECO:0007669"/>
    <property type="project" value="UniProtKB-KW"/>
</dbReference>
<dbReference type="GO" id="GO:0051537">
    <property type="term" value="F:2 iron, 2 sulfur cluster binding"/>
    <property type="evidence" value="ECO:0007669"/>
    <property type="project" value="UniProtKB-KW"/>
</dbReference>
<evidence type="ECO:0000256" key="3">
    <source>
        <dbReference type="ARBA" id="ARBA00023004"/>
    </source>
</evidence>
<evidence type="ECO:0000259" key="5">
    <source>
        <dbReference type="PROSITE" id="PS51296"/>
    </source>
</evidence>
<evidence type="ECO:0000313" key="6">
    <source>
        <dbReference type="EMBL" id="ROS38439.1"/>
    </source>
</evidence>
<dbReference type="EMBL" id="RKHY01000001">
    <property type="protein sequence ID" value="ROS38439.1"/>
    <property type="molecule type" value="Genomic_DNA"/>
</dbReference>
<keyword evidence="1" id="KW-0001">2Fe-2S</keyword>
<feature type="domain" description="Rieske" evidence="5">
    <location>
        <begin position="7"/>
        <end position="118"/>
    </location>
</feature>
<comment type="caution">
    <text evidence="6">The sequence shown here is derived from an EMBL/GenBank/DDBJ whole genome shotgun (WGS) entry which is preliminary data.</text>
</comment>
<evidence type="ECO:0000313" key="7">
    <source>
        <dbReference type="Proteomes" id="UP000274843"/>
    </source>
</evidence>
<proteinExistence type="predicted"/>
<evidence type="ECO:0000256" key="4">
    <source>
        <dbReference type="ARBA" id="ARBA00023014"/>
    </source>
</evidence>
<dbReference type="RefSeq" id="WP_123682813.1">
    <property type="nucleotide sequence ID" value="NZ_RKHY01000001.1"/>
</dbReference>
<keyword evidence="4" id="KW-0411">Iron-sulfur</keyword>
<dbReference type="PANTHER" id="PTHR21496">
    <property type="entry name" value="FERREDOXIN-RELATED"/>
    <property type="match status" value="1"/>
</dbReference>
<dbReference type="InterPro" id="IPR036922">
    <property type="entry name" value="Rieske_2Fe-2S_sf"/>
</dbReference>
<dbReference type="GeneID" id="301842188"/>